<comment type="caution">
    <text evidence="2">The sequence shown here is derived from an EMBL/GenBank/DDBJ whole genome shotgun (WGS) entry which is preliminary data.</text>
</comment>
<organism evidence="2 3">
    <name type="scientific">Colocasia esculenta</name>
    <name type="common">Wild taro</name>
    <name type="synonym">Arum esculentum</name>
    <dbReference type="NCBI Taxonomy" id="4460"/>
    <lineage>
        <taxon>Eukaryota</taxon>
        <taxon>Viridiplantae</taxon>
        <taxon>Streptophyta</taxon>
        <taxon>Embryophyta</taxon>
        <taxon>Tracheophyta</taxon>
        <taxon>Spermatophyta</taxon>
        <taxon>Magnoliopsida</taxon>
        <taxon>Liliopsida</taxon>
        <taxon>Araceae</taxon>
        <taxon>Aroideae</taxon>
        <taxon>Colocasieae</taxon>
        <taxon>Colocasia</taxon>
    </lineage>
</organism>
<dbReference type="Proteomes" id="UP000652761">
    <property type="component" value="Unassembled WGS sequence"/>
</dbReference>
<feature type="region of interest" description="Disordered" evidence="1">
    <location>
        <begin position="1"/>
        <end position="92"/>
    </location>
</feature>
<evidence type="ECO:0000256" key="1">
    <source>
        <dbReference type="SAM" id="MobiDB-lite"/>
    </source>
</evidence>
<gene>
    <name evidence="2" type="ORF">Taro_002582</name>
</gene>
<feature type="compositionally biased region" description="Basic and acidic residues" evidence="1">
    <location>
        <begin position="15"/>
        <end position="27"/>
    </location>
</feature>
<sequence length="92" mass="10568">MARHEMLSRQSDLPRPSRDTPTNRDRNLGQFPTFTKNTQIGYGTTSPPLHATTSRRERDENSSEMPNHPEQPQQLLPWVEQSLGNSVRPNPF</sequence>
<accession>A0A843TL93</accession>
<dbReference type="AlphaFoldDB" id="A0A843TL93"/>
<keyword evidence="3" id="KW-1185">Reference proteome</keyword>
<feature type="compositionally biased region" description="Polar residues" evidence="1">
    <location>
        <begin position="82"/>
        <end position="92"/>
    </location>
</feature>
<reference evidence="2" key="1">
    <citation type="submission" date="2017-07" db="EMBL/GenBank/DDBJ databases">
        <title>Taro Niue Genome Assembly and Annotation.</title>
        <authorList>
            <person name="Atibalentja N."/>
            <person name="Keating K."/>
            <person name="Fields C.J."/>
        </authorList>
    </citation>
    <scope>NUCLEOTIDE SEQUENCE</scope>
    <source>
        <strain evidence="2">Niue_2</strain>
        <tissue evidence="2">Leaf</tissue>
    </source>
</reference>
<proteinExistence type="predicted"/>
<protein>
    <submittedName>
        <fullName evidence="2">Uncharacterized protein</fullName>
    </submittedName>
</protein>
<name>A0A843TL93_COLES</name>
<feature type="compositionally biased region" description="Polar residues" evidence="1">
    <location>
        <begin position="30"/>
        <end position="47"/>
    </location>
</feature>
<dbReference type="EMBL" id="NMUH01000061">
    <property type="protein sequence ID" value="MQL70253.1"/>
    <property type="molecule type" value="Genomic_DNA"/>
</dbReference>
<evidence type="ECO:0000313" key="3">
    <source>
        <dbReference type="Proteomes" id="UP000652761"/>
    </source>
</evidence>
<evidence type="ECO:0000313" key="2">
    <source>
        <dbReference type="EMBL" id="MQL70253.1"/>
    </source>
</evidence>